<evidence type="ECO:0000313" key="6">
    <source>
        <dbReference type="EMBL" id="KAG2386315.1"/>
    </source>
</evidence>
<evidence type="ECO:0000259" key="5">
    <source>
        <dbReference type="Pfam" id="PF01814"/>
    </source>
</evidence>
<accession>A0AA88GP18</accession>
<feature type="region of interest" description="Disordered" evidence="4">
    <location>
        <begin position="1"/>
        <end position="36"/>
    </location>
</feature>
<keyword evidence="2" id="KW-0479">Metal-binding</keyword>
<keyword evidence="3" id="KW-0408">Iron</keyword>
<dbReference type="Pfam" id="PF01814">
    <property type="entry name" value="Hemerythrin"/>
    <property type="match status" value="1"/>
</dbReference>
<evidence type="ECO:0000256" key="2">
    <source>
        <dbReference type="ARBA" id="ARBA00022723"/>
    </source>
</evidence>
<dbReference type="InterPro" id="IPR012827">
    <property type="entry name" value="Hemerythrin_metal-bd"/>
</dbReference>
<dbReference type="PANTHER" id="PTHR37164:SF1">
    <property type="entry name" value="BACTERIOHEMERYTHRIN"/>
    <property type="match status" value="1"/>
</dbReference>
<dbReference type="Proteomes" id="UP000816034">
    <property type="component" value="Unassembled WGS sequence"/>
</dbReference>
<evidence type="ECO:0000256" key="1">
    <source>
        <dbReference type="ARBA" id="ARBA00010587"/>
    </source>
</evidence>
<dbReference type="InterPro" id="IPR035938">
    <property type="entry name" value="Hemerythrin-like_sf"/>
</dbReference>
<protein>
    <recommendedName>
        <fullName evidence="5">Hemerythrin-like domain-containing protein</fullName>
    </recommendedName>
</protein>
<proteinExistence type="inferred from homology"/>
<reference evidence="6 7" key="1">
    <citation type="journal article" date="2018" name="BMC Genomics">
        <title>The genome of Naegleria lovaniensis, the basis for a comparative approach to unravel pathogenicity factors of the human pathogenic amoeba N. fowleri.</title>
        <authorList>
            <person name="Liechti N."/>
            <person name="Schurch N."/>
            <person name="Bruggmann R."/>
            <person name="Wittwer M."/>
        </authorList>
    </citation>
    <scope>NUCLEOTIDE SEQUENCE [LARGE SCALE GENOMIC DNA]</scope>
    <source>
        <strain evidence="6 7">ATCC 30569</strain>
    </source>
</reference>
<dbReference type="EMBL" id="PYSW02000016">
    <property type="protein sequence ID" value="KAG2386315.1"/>
    <property type="molecule type" value="Genomic_DNA"/>
</dbReference>
<evidence type="ECO:0000256" key="3">
    <source>
        <dbReference type="ARBA" id="ARBA00023004"/>
    </source>
</evidence>
<feature type="compositionally biased region" description="Basic and acidic residues" evidence="4">
    <location>
        <begin position="13"/>
        <end position="22"/>
    </location>
</feature>
<evidence type="ECO:0000313" key="7">
    <source>
        <dbReference type="Proteomes" id="UP000816034"/>
    </source>
</evidence>
<dbReference type="GeneID" id="68095216"/>
<feature type="domain" description="Hemerythrin-like" evidence="5">
    <location>
        <begin position="55"/>
        <end position="169"/>
    </location>
</feature>
<organism evidence="6 7">
    <name type="scientific">Naegleria lovaniensis</name>
    <name type="common">Amoeba</name>
    <dbReference type="NCBI Taxonomy" id="51637"/>
    <lineage>
        <taxon>Eukaryota</taxon>
        <taxon>Discoba</taxon>
        <taxon>Heterolobosea</taxon>
        <taxon>Tetramitia</taxon>
        <taxon>Eutetramitia</taxon>
        <taxon>Vahlkampfiidae</taxon>
        <taxon>Naegleria</taxon>
    </lineage>
</organism>
<dbReference type="GO" id="GO:0046872">
    <property type="term" value="F:metal ion binding"/>
    <property type="evidence" value="ECO:0007669"/>
    <property type="project" value="UniProtKB-KW"/>
</dbReference>
<dbReference type="PANTHER" id="PTHR37164">
    <property type="entry name" value="BACTERIOHEMERYTHRIN"/>
    <property type="match status" value="1"/>
</dbReference>
<name>A0AA88GP18_NAELO</name>
<comment type="similarity">
    <text evidence="1">Belongs to the hemerythrin family.</text>
</comment>
<dbReference type="SUPFAM" id="SSF47188">
    <property type="entry name" value="Hemerythrin-like"/>
    <property type="match status" value="1"/>
</dbReference>
<gene>
    <name evidence="6" type="ORF">C9374_002761</name>
</gene>
<dbReference type="InterPro" id="IPR050669">
    <property type="entry name" value="Hemerythrin"/>
</dbReference>
<evidence type="ECO:0000256" key="4">
    <source>
        <dbReference type="SAM" id="MobiDB-lite"/>
    </source>
</evidence>
<dbReference type="Gene3D" id="1.20.120.50">
    <property type="entry name" value="Hemerythrin-like"/>
    <property type="match status" value="1"/>
</dbReference>
<dbReference type="InterPro" id="IPR012312">
    <property type="entry name" value="Hemerythrin-like"/>
</dbReference>
<dbReference type="AlphaFoldDB" id="A0AA88GP18"/>
<dbReference type="NCBIfam" id="TIGR02481">
    <property type="entry name" value="hemeryth_dom"/>
    <property type="match status" value="1"/>
</dbReference>
<dbReference type="CDD" id="cd12107">
    <property type="entry name" value="Hemerythrin"/>
    <property type="match status" value="1"/>
</dbReference>
<dbReference type="NCBIfam" id="NF033749">
    <property type="entry name" value="bact_hemeryth"/>
    <property type="match status" value="1"/>
</dbReference>
<sequence length="205" mass="23333">MGGSASCMGNKQEGSDSTEKNNSKGGKGPTGNTDEEFLSGKVLIPWSDQEYKLGVGMVDEQHKVLVILINKLNHAINMGDMDLILEVFERLAMYTDFHFKEEEGLMDRCTSYEASVKDNHKETHRKFISKVFSLKTKVEETHNSRFAMEALMFLSDWLITHICITDKKLCRFLKAENIDKAYDRNAAMDDIKNYEMQPPPPVAQE</sequence>
<dbReference type="RefSeq" id="XP_044550307.1">
    <property type="nucleotide sequence ID" value="XM_044692214.1"/>
</dbReference>
<keyword evidence="7" id="KW-1185">Reference proteome</keyword>
<comment type="caution">
    <text evidence="6">The sequence shown here is derived from an EMBL/GenBank/DDBJ whole genome shotgun (WGS) entry which is preliminary data.</text>
</comment>